<name>A0ABR1JAS9_9AGAR</name>
<dbReference type="PROSITE" id="PS51716">
    <property type="entry name" value="G_IRG"/>
    <property type="match status" value="1"/>
</dbReference>
<evidence type="ECO:0000256" key="1">
    <source>
        <dbReference type="ARBA" id="ARBA00005429"/>
    </source>
</evidence>
<evidence type="ECO:0000313" key="7">
    <source>
        <dbReference type="Proteomes" id="UP001498398"/>
    </source>
</evidence>
<dbReference type="InterPro" id="IPR051515">
    <property type="entry name" value="IRG"/>
</dbReference>
<keyword evidence="4" id="KW-0342">GTP-binding</keyword>
<reference evidence="6 7" key="1">
    <citation type="submission" date="2024-01" db="EMBL/GenBank/DDBJ databases">
        <title>A draft genome for the cacao thread blight pathogen Marasmiellus scandens.</title>
        <authorList>
            <person name="Baruah I.K."/>
            <person name="Leung J."/>
            <person name="Bukari Y."/>
            <person name="Amoako-Attah I."/>
            <person name="Meinhardt L.W."/>
            <person name="Bailey B.A."/>
            <person name="Cohen S.P."/>
        </authorList>
    </citation>
    <scope>NUCLEOTIDE SEQUENCE [LARGE SCALE GENOMIC DNA]</scope>
    <source>
        <strain evidence="6 7">GH-19</strain>
    </source>
</reference>
<dbReference type="PANTHER" id="PTHR32341">
    <property type="entry name" value="INTERFERON-INDUCIBLE GTPASE"/>
    <property type="match status" value="1"/>
</dbReference>
<dbReference type="SUPFAM" id="SSF52540">
    <property type="entry name" value="P-loop containing nucleoside triphosphate hydrolases"/>
    <property type="match status" value="1"/>
</dbReference>
<gene>
    <name evidence="6" type="ORF">VKT23_012463</name>
</gene>
<keyword evidence="3" id="KW-0378">Hydrolase</keyword>
<keyword evidence="7" id="KW-1185">Reference proteome</keyword>
<dbReference type="InterPro" id="IPR027417">
    <property type="entry name" value="P-loop_NTPase"/>
</dbReference>
<dbReference type="InterPro" id="IPR030385">
    <property type="entry name" value="G_IRG_dom"/>
</dbReference>
<comment type="caution">
    <text evidence="6">The sequence shown here is derived from an EMBL/GenBank/DDBJ whole genome shotgun (WGS) entry which is preliminary data.</text>
</comment>
<protein>
    <recommendedName>
        <fullName evidence="5">IRG-type G domain-containing protein</fullName>
    </recommendedName>
</protein>
<evidence type="ECO:0000256" key="2">
    <source>
        <dbReference type="ARBA" id="ARBA00022741"/>
    </source>
</evidence>
<dbReference type="EMBL" id="JBANRG010000030">
    <property type="protein sequence ID" value="KAK7451784.1"/>
    <property type="molecule type" value="Genomic_DNA"/>
</dbReference>
<dbReference type="Gene3D" id="3.40.50.300">
    <property type="entry name" value="P-loop containing nucleotide triphosphate hydrolases"/>
    <property type="match status" value="1"/>
</dbReference>
<keyword evidence="2" id="KW-0547">Nucleotide-binding</keyword>
<evidence type="ECO:0000259" key="5">
    <source>
        <dbReference type="PROSITE" id="PS51716"/>
    </source>
</evidence>
<proteinExistence type="inferred from homology"/>
<dbReference type="Proteomes" id="UP001498398">
    <property type="component" value="Unassembled WGS sequence"/>
</dbReference>
<evidence type="ECO:0000256" key="3">
    <source>
        <dbReference type="ARBA" id="ARBA00022801"/>
    </source>
</evidence>
<dbReference type="Pfam" id="PF05049">
    <property type="entry name" value="IIGP"/>
    <property type="match status" value="1"/>
</dbReference>
<comment type="similarity">
    <text evidence="1">Belongs to the TRAFAC class dynamin-like GTPase superfamily. IRG family.</text>
</comment>
<evidence type="ECO:0000256" key="4">
    <source>
        <dbReference type="ARBA" id="ARBA00023134"/>
    </source>
</evidence>
<feature type="domain" description="IRG-type G" evidence="5">
    <location>
        <begin position="93"/>
        <end position="296"/>
    </location>
</feature>
<accession>A0ABR1JAS9</accession>
<dbReference type="InterPro" id="IPR007743">
    <property type="entry name" value="Immunity-related_GTPase-like"/>
</dbReference>
<organism evidence="6 7">
    <name type="scientific">Marasmiellus scandens</name>
    <dbReference type="NCBI Taxonomy" id="2682957"/>
    <lineage>
        <taxon>Eukaryota</taxon>
        <taxon>Fungi</taxon>
        <taxon>Dikarya</taxon>
        <taxon>Basidiomycota</taxon>
        <taxon>Agaricomycotina</taxon>
        <taxon>Agaricomycetes</taxon>
        <taxon>Agaricomycetidae</taxon>
        <taxon>Agaricales</taxon>
        <taxon>Marasmiineae</taxon>
        <taxon>Omphalotaceae</taxon>
        <taxon>Marasmiellus</taxon>
    </lineage>
</organism>
<dbReference type="PANTHER" id="PTHR32341:SF10">
    <property type="entry name" value="INTERFERON-INDUCIBLE GTPASE 5"/>
    <property type="match status" value="1"/>
</dbReference>
<evidence type="ECO:0000313" key="6">
    <source>
        <dbReference type="EMBL" id="KAK7451784.1"/>
    </source>
</evidence>
<sequence>MGGCASKNNPTMDEIKSYINQELRERIEQERKTRQSQQSMGTGARPFQMQMVSTTKNLKPDRGQFGKRTVNPVKWPTEEEYLRAREEREYEDGFVHLAIAGASGSGKSSLINAFRGVPNGSAERHAAATGVIETTSVTGKYPDPRYPEYPFIWYDIPGAGTLKVKDWEYFNQQGLFVYDIIIVVWHSRFTEIDISILRNCARFKIPTFIVRSHSDTHLRDMQRDRTIAIEDDPRLSDEEKDFQLEKLPGLVLDEYITQTRQNVEENLNKAGLPLQEVYLVSYEGVLYTMMDRRVPKDVRLIDEQSLLDDIIKVLMQRRLTGVYPAYVDAKNVLKEVKKNFSRLGTLLPKRN</sequence>